<keyword evidence="20" id="KW-0333">Golgi apparatus</keyword>
<dbReference type="GO" id="GO:0005524">
    <property type="term" value="F:ATP binding"/>
    <property type="evidence" value="ECO:0007669"/>
    <property type="project" value="UniProtKB-KW"/>
</dbReference>
<dbReference type="FunFam" id="1.10.287.110:FF:000002">
    <property type="entry name" value="putative tyrosine-protein phosphatase auxilin isoform X2"/>
    <property type="match status" value="1"/>
</dbReference>
<evidence type="ECO:0000256" key="19">
    <source>
        <dbReference type="ARBA" id="ARBA00022990"/>
    </source>
</evidence>
<evidence type="ECO:0000256" key="18">
    <source>
        <dbReference type="ARBA" id="ARBA00022949"/>
    </source>
</evidence>
<evidence type="ECO:0000256" key="1">
    <source>
        <dbReference type="ARBA" id="ARBA00004132"/>
    </source>
</evidence>
<dbReference type="Gene3D" id="3.90.190.10">
    <property type="entry name" value="Protein tyrosine phosphatase superfamily"/>
    <property type="match status" value="1"/>
</dbReference>
<dbReference type="FunFam" id="3.90.190.10:FF:000255">
    <property type="entry name" value="putative tyrosine-protein phosphatase auxilin"/>
    <property type="match status" value="1"/>
</dbReference>
<evidence type="ECO:0000256" key="2">
    <source>
        <dbReference type="ARBA" id="ARBA00004246"/>
    </source>
</evidence>
<evidence type="ECO:0000256" key="13">
    <source>
        <dbReference type="ARBA" id="ARBA00022741"/>
    </source>
</evidence>
<feature type="domain" description="Phosphatase tensin-type" evidence="37">
    <location>
        <begin position="415"/>
        <end position="582"/>
    </location>
</feature>
<comment type="subcellular location">
    <subcellularLocation>
        <location evidence="2">Cell junction</location>
        <location evidence="2">Focal adhesion</location>
    </subcellularLocation>
    <subcellularLocation>
        <location evidence="3">Cytoplasm</location>
        <location evidence="3">Perinuclear region</location>
    </subcellularLocation>
    <subcellularLocation>
        <location evidence="1">Cytoplasmic vesicle</location>
        <location evidence="1">Clathrin-coated vesicle</location>
    </subcellularLocation>
    <subcellularLocation>
        <location evidence="4">Golgi apparatus</location>
        <location evidence="4">trans-Golgi network</location>
    </subcellularLocation>
</comment>
<feature type="compositionally biased region" description="Pro residues" evidence="33">
    <location>
        <begin position="361"/>
        <end position="370"/>
    </location>
</feature>
<evidence type="ECO:0000256" key="5">
    <source>
        <dbReference type="ARBA" id="ARBA00005490"/>
    </source>
</evidence>
<evidence type="ECO:0000256" key="10">
    <source>
        <dbReference type="ARBA" id="ARBA00022553"/>
    </source>
</evidence>
<evidence type="ECO:0000256" key="24">
    <source>
        <dbReference type="ARBA" id="ARBA00023329"/>
    </source>
</evidence>
<evidence type="ECO:0000256" key="14">
    <source>
        <dbReference type="ARBA" id="ARBA00022777"/>
    </source>
</evidence>
<evidence type="ECO:0000256" key="17">
    <source>
        <dbReference type="ARBA" id="ARBA00022912"/>
    </source>
</evidence>
<evidence type="ECO:0000256" key="33">
    <source>
        <dbReference type="SAM" id="MobiDB-lite"/>
    </source>
</evidence>
<dbReference type="InterPro" id="IPR029023">
    <property type="entry name" value="Tensin_phosphatase"/>
</dbReference>
<comment type="catalytic activity">
    <reaction evidence="25">
        <text>L-threonyl-[protein] + ATP = O-phospho-L-threonyl-[protein] + ADP + H(+)</text>
        <dbReference type="Rhea" id="RHEA:46608"/>
        <dbReference type="Rhea" id="RHEA-COMP:11060"/>
        <dbReference type="Rhea" id="RHEA-COMP:11605"/>
        <dbReference type="ChEBI" id="CHEBI:15378"/>
        <dbReference type="ChEBI" id="CHEBI:30013"/>
        <dbReference type="ChEBI" id="CHEBI:30616"/>
        <dbReference type="ChEBI" id="CHEBI:61977"/>
        <dbReference type="ChEBI" id="CHEBI:456216"/>
        <dbReference type="EC" id="2.7.11.1"/>
    </reaction>
</comment>
<evidence type="ECO:0000256" key="7">
    <source>
        <dbReference type="ARBA" id="ARBA00022481"/>
    </source>
</evidence>
<keyword evidence="24" id="KW-0968">Cytoplasmic vesicle</keyword>
<feature type="domain" description="Protein kinase" evidence="34">
    <location>
        <begin position="35"/>
        <end position="318"/>
    </location>
</feature>
<evidence type="ECO:0000256" key="12">
    <source>
        <dbReference type="ARBA" id="ARBA00022737"/>
    </source>
</evidence>
<dbReference type="EC" id="2.7.11.1" evidence="6"/>
<evidence type="ECO:0000256" key="23">
    <source>
        <dbReference type="ARBA" id="ARBA00023306"/>
    </source>
</evidence>
<dbReference type="EMBL" id="BPLQ01010149">
    <property type="protein sequence ID" value="GIY48744.1"/>
    <property type="molecule type" value="Genomic_DNA"/>
</dbReference>
<dbReference type="SUPFAM" id="SSF46565">
    <property type="entry name" value="Chaperone J-domain"/>
    <property type="match status" value="1"/>
</dbReference>
<dbReference type="GO" id="GO:0030136">
    <property type="term" value="C:clathrin-coated vesicle"/>
    <property type="evidence" value="ECO:0007669"/>
    <property type="project" value="UniProtKB-SubCell"/>
</dbReference>
<dbReference type="InterPro" id="IPR008271">
    <property type="entry name" value="Ser/Thr_kinase_AS"/>
</dbReference>
<keyword evidence="14 39" id="KW-0418">Kinase</keyword>
<dbReference type="Pfam" id="PF00069">
    <property type="entry name" value="Pkinase"/>
    <property type="match status" value="1"/>
</dbReference>
<keyword evidence="7" id="KW-0488">Methylation</keyword>
<dbReference type="InterPro" id="IPR000719">
    <property type="entry name" value="Prot_kinase_dom"/>
</dbReference>
<dbReference type="SMART" id="SM00220">
    <property type="entry name" value="S_TKc"/>
    <property type="match status" value="1"/>
</dbReference>
<evidence type="ECO:0000256" key="28">
    <source>
        <dbReference type="ARBA" id="ARBA00064305"/>
    </source>
</evidence>
<dbReference type="CDD" id="cd06257">
    <property type="entry name" value="DnaJ"/>
    <property type="match status" value="1"/>
</dbReference>
<evidence type="ECO:0000256" key="31">
    <source>
        <dbReference type="ARBA" id="ARBA00075670"/>
    </source>
</evidence>
<dbReference type="GO" id="GO:0004721">
    <property type="term" value="F:phosphoprotein phosphatase activity"/>
    <property type="evidence" value="ECO:0007669"/>
    <property type="project" value="UniProtKB-KW"/>
</dbReference>
<evidence type="ECO:0000256" key="32">
    <source>
        <dbReference type="ARBA" id="ARBA00076380"/>
    </source>
</evidence>
<dbReference type="Gene3D" id="1.10.510.10">
    <property type="entry name" value="Transferase(Phosphotransferase) domain 1"/>
    <property type="match status" value="1"/>
</dbReference>
<evidence type="ECO:0000256" key="26">
    <source>
        <dbReference type="ARBA" id="ARBA00048679"/>
    </source>
</evidence>
<dbReference type="PROSITE" id="PS50076">
    <property type="entry name" value="DNAJ_2"/>
    <property type="match status" value="1"/>
</dbReference>
<evidence type="ECO:0000256" key="16">
    <source>
        <dbReference type="ARBA" id="ARBA00022840"/>
    </source>
</evidence>
<reference evidence="39 40" key="1">
    <citation type="submission" date="2021-06" db="EMBL/GenBank/DDBJ databases">
        <title>Caerostris darwini draft genome.</title>
        <authorList>
            <person name="Kono N."/>
            <person name="Arakawa K."/>
        </authorList>
    </citation>
    <scope>NUCLEOTIDE SEQUENCE [LARGE SCALE GENOMIC DNA]</scope>
</reference>
<proteinExistence type="inferred from homology"/>
<dbReference type="PROSITE" id="PS51182">
    <property type="entry name" value="C2_TENSIN"/>
    <property type="match status" value="1"/>
</dbReference>
<dbReference type="GO" id="GO:0048471">
    <property type="term" value="C:perinuclear region of cytoplasm"/>
    <property type="evidence" value="ECO:0007669"/>
    <property type="project" value="UniProtKB-SubCell"/>
</dbReference>
<protein>
    <recommendedName>
        <fullName evidence="30">Auxilin</fullName>
        <ecNumber evidence="6">2.7.11.1</ecNumber>
    </recommendedName>
    <alternativeName>
        <fullName evidence="29">Cyclin-G-associated kinase</fullName>
    </alternativeName>
    <alternativeName>
        <fullName evidence="32">DnaJ homolog subfamily C member 26</fullName>
    </alternativeName>
    <alternativeName>
        <fullName evidence="31">DnaJ homolog subfamily C member 6</fullName>
    </alternativeName>
</protein>
<evidence type="ECO:0000256" key="27">
    <source>
        <dbReference type="ARBA" id="ARBA00054326"/>
    </source>
</evidence>
<gene>
    <name evidence="39" type="primary">GAK</name>
    <name evidence="39" type="ORF">CDAR_314791</name>
</gene>
<feature type="region of interest" description="Disordered" evidence="33">
    <location>
        <begin position="1035"/>
        <end position="1058"/>
    </location>
</feature>
<evidence type="ECO:0000259" key="38">
    <source>
        <dbReference type="PROSITE" id="PS51182"/>
    </source>
</evidence>
<keyword evidence="16" id="KW-0067">ATP-binding</keyword>
<keyword evidence="15" id="KW-0378">Hydrolase</keyword>
<evidence type="ECO:0000256" key="15">
    <source>
        <dbReference type="ARBA" id="ARBA00022801"/>
    </source>
</evidence>
<evidence type="ECO:0000313" key="39">
    <source>
        <dbReference type="EMBL" id="GIY48744.1"/>
    </source>
</evidence>
<evidence type="ECO:0000259" key="36">
    <source>
        <dbReference type="PROSITE" id="PS50076"/>
    </source>
</evidence>
<dbReference type="AlphaFoldDB" id="A0AAV4TU85"/>
<dbReference type="PROSITE" id="PS51181">
    <property type="entry name" value="PPASE_TENSIN"/>
    <property type="match status" value="1"/>
</dbReference>
<dbReference type="PROSITE" id="PS50011">
    <property type="entry name" value="PROTEIN_KINASE_DOM"/>
    <property type="match status" value="1"/>
</dbReference>
<evidence type="ECO:0000256" key="20">
    <source>
        <dbReference type="ARBA" id="ARBA00023034"/>
    </source>
</evidence>
<comment type="catalytic activity">
    <reaction evidence="26">
        <text>L-seryl-[protein] + ATP = O-phospho-L-seryl-[protein] + ADP + H(+)</text>
        <dbReference type="Rhea" id="RHEA:17989"/>
        <dbReference type="Rhea" id="RHEA-COMP:9863"/>
        <dbReference type="Rhea" id="RHEA-COMP:11604"/>
        <dbReference type="ChEBI" id="CHEBI:15378"/>
        <dbReference type="ChEBI" id="CHEBI:29999"/>
        <dbReference type="ChEBI" id="CHEBI:30616"/>
        <dbReference type="ChEBI" id="CHEBI:83421"/>
        <dbReference type="ChEBI" id="CHEBI:456216"/>
        <dbReference type="EC" id="2.7.11.1"/>
    </reaction>
</comment>
<evidence type="ECO:0000256" key="4">
    <source>
        <dbReference type="ARBA" id="ARBA00004601"/>
    </source>
</evidence>
<evidence type="ECO:0000256" key="22">
    <source>
        <dbReference type="ARBA" id="ARBA00023186"/>
    </source>
</evidence>
<evidence type="ECO:0000313" key="40">
    <source>
        <dbReference type="Proteomes" id="UP001054837"/>
    </source>
</evidence>
<comment type="function">
    <text evidence="27">Associates with cyclin G and CDK5. Seems to act as an auxilin homolog that is involved in the uncoating of clathrin-coated vesicles by Hsc70 in non-neuronal cells. Expression oscillates slightly during the cell cycle, peaking at G1. May play a role in clathrin-mediated endocytosis and intracellular trafficking, and in the dynamics of clathrin assembly/disassembly.</text>
</comment>
<dbReference type="SUPFAM" id="SSF49562">
    <property type="entry name" value="C2 domain (Calcium/lipid-binding domain, CaLB)"/>
    <property type="match status" value="1"/>
</dbReference>
<keyword evidence="40" id="KW-1185">Reference proteome</keyword>
<dbReference type="GO" id="GO:0005925">
    <property type="term" value="C:focal adhesion"/>
    <property type="evidence" value="ECO:0007669"/>
    <property type="project" value="UniProtKB-SubCell"/>
</dbReference>
<evidence type="ECO:0000256" key="9">
    <source>
        <dbReference type="ARBA" id="ARBA00022527"/>
    </source>
</evidence>
<keyword evidence="8" id="KW-0963">Cytoplasm</keyword>
<dbReference type="PROSITE" id="PS50056">
    <property type="entry name" value="TYR_PHOSPHATASE_2"/>
    <property type="match status" value="1"/>
</dbReference>
<dbReference type="GO" id="GO:0045747">
    <property type="term" value="P:positive regulation of Notch signaling pathway"/>
    <property type="evidence" value="ECO:0007669"/>
    <property type="project" value="TreeGrafter"/>
</dbReference>
<feature type="domain" description="C2 tensin-type" evidence="38">
    <location>
        <begin position="588"/>
        <end position="726"/>
    </location>
</feature>
<dbReference type="Proteomes" id="UP001054837">
    <property type="component" value="Unassembled WGS sequence"/>
</dbReference>
<keyword evidence="21" id="KW-0729">SH3-binding</keyword>
<feature type="region of interest" description="Disordered" evidence="33">
    <location>
        <begin position="318"/>
        <end position="376"/>
    </location>
</feature>
<feature type="compositionally biased region" description="Low complexity" evidence="33">
    <location>
        <begin position="801"/>
        <end position="813"/>
    </location>
</feature>
<feature type="region of interest" description="Disordered" evidence="33">
    <location>
        <begin position="1103"/>
        <end position="1139"/>
    </location>
</feature>
<keyword evidence="18" id="KW-0965">Cell junction</keyword>
<evidence type="ECO:0000256" key="6">
    <source>
        <dbReference type="ARBA" id="ARBA00012513"/>
    </source>
</evidence>
<keyword evidence="17" id="KW-0904">Protein phosphatase</keyword>
<dbReference type="GO" id="GO:0072583">
    <property type="term" value="P:clathrin-dependent endocytosis"/>
    <property type="evidence" value="ECO:0007669"/>
    <property type="project" value="UniProtKB-ARBA"/>
</dbReference>
<feature type="compositionally biased region" description="Polar residues" evidence="33">
    <location>
        <begin position="906"/>
        <end position="921"/>
    </location>
</feature>
<dbReference type="InterPro" id="IPR036869">
    <property type="entry name" value="J_dom_sf"/>
</dbReference>
<dbReference type="GO" id="GO:0004674">
    <property type="term" value="F:protein serine/threonine kinase activity"/>
    <property type="evidence" value="ECO:0007669"/>
    <property type="project" value="UniProtKB-KW"/>
</dbReference>
<feature type="domain" description="Tyrosine specific protein phosphatases" evidence="35">
    <location>
        <begin position="499"/>
        <end position="570"/>
    </location>
</feature>
<dbReference type="GO" id="GO:0005794">
    <property type="term" value="C:Golgi apparatus"/>
    <property type="evidence" value="ECO:0007669"/>
    <property type="project" value="UniProtKB-SubCell"/>
</dbReference>
<feature type="compositionally biased region" description="Pro residues" evidence="33">
    <location>
        <begin position="340"/>
        <end position="352"/>
    </location>
</feature>
<dbReference type="PANTHER" id="PTHR22967:SF105">
    <property type="entry name" value="CYCLIN-G-ASSOCIATED KINASE"/>
    <property type="match status" value="1"/>
</dbReference>
<dbReference type="InterPro" id="IPR001623">
    <property type="entry name" value="DnaJ_domain"/>
</dbReference>
<feature type="region of interest" description="Disordered" evidence="33">
    <location>
        <begin position="792"/>
        <end position="843"/>
    </location>
</feature>
<keyword evidence="19" id="KW-0007">Acetylation</keyword>
<feature type="domain" description="J" evidence="36">
    <location>
        <begin position="1187"/>
        <end position="1247"/>
    </location>
</feature>
<dbReference type="InterPro" id="IPR011009">
    <property type="entry name" value="Kinase-like_dom_sf"/>
</dbReference>
<feature type="compositionally biased region" description="Low complexity" evidence="33">
    <location>
        <begin position="826"/>
        <end position="843"/>
    </location>
</feature>
<dbReference type="InterPro" id="IPR000387">
    <property type="entry name" value="Tyr_Pase_dom"/>
</dbReference>
<dbReference type="InterPro" id="IPR014020">
    <property type="entry name" value="Tensin_C2-dom"/>
</dbReference>
<keyword evidence="11" id="KW-0808">Transferase</keyword>
<comment type="similarity">
    <text evidence="5">Belongs to the protein kinase superfamily. AGC Ser/Thr protein kinase family. PKC subfamily.</text>
</comment>
<feature type="compositionally biased region" description="Polar residues" evidence="33">
    <location>
        <begin position="1036"/>
        <end position="1058"/>
    </location>
</feature>
<dbReference type="FunFam" id="1.10.510.10:FF:000228">
    <property type="entry name" value="cyclin-G-associated kinase isoform X1"/>
    <property type="match status" value="1"/>
</dbReference>
<dbReference type="FunFam" id="2.60.40.1110:FF:000001">
    <property type="entry name" value="cyclin-G-associated kinase isoform X2"/>
    <property type="match status" value="1"/>
</dbReference>
<evidence type="ECO:0000256" key="30">
    <source>
        <dbReference type="ARBA" id="ARBA00069335"/>
    </source>
</evidence>
<evidence type="ECO:0000259" key="34">
    <source>
        <dbReference type="PROSITE" id="PS50011"/>
    </source>
</evidence>
<dbReference type="Pfam" id="PF10409">
    <property type="entry name" value="PTEN_C2"/>
    <property type="match status" value="1"/>
</dbReference>
<organism evidence="39 40">
    <name type="scientific">Caerostris darwini</name>
    <dbReference type="NCBI Taxonomy" id="1538125"/>
    <lineage>
        <taxon>Eukaryota</taxon>
        <taxon>Metazoa</taxon>
        <taxon>Ecdysozoa</taxon>
        <taxon>Arthropoda</taxon>
        <taxon>Chelicerata</taxon>
        <taxon>Arachnida</taxon>
        <taxon>Araneae</taxon>
        <taxon>Araneomorphae</taxon>
        <taxon>Entelegynae</taxon>
        <taxon>Araneoidea</taxon>
        <taxon>Araneidae</taxon>
        <taxon>Caerostris</taxon>
    </lineage>
</organism>
<comment type="caution">
    <text evidence="39">The sequence shown here is derived from an EMBL/GenBank/DDBJ whole genome shotgun (WGS) entry which is preliminary data.</text>
</comment>
<keyword evidence="23" id="KW-0131">Cell cycle</keyword>
<keyword evidence="9" id="KW-0723">Serine/threonine-protein kinase</keyword>
<name>A0AAV4TU85_9ARAC</name>
<comment type="subunit">
    <text evidence="28">Forms a complex composed of HSPA8, CLTC and DNAJC6. Interacts with HSPA8/HSC70 in an ATP-dependent manner; this interaction stimulates the HSPA8's ATPase activity. Interacts with CLTC; this interaction produces a local change in heavy-chain contacts, creating a detectable global distortion of the clathrin coat. Interacts with AP2A2. Interacts with DNM1(GTP-bound form); this interaction allows clathrin-coated vesicle (CCV) formation at the plasma membrane.</text>
</comment>
<dbReference type="GO" id="GO:0017124">
    <property type="term" value="F:SH3 domain binding"/>
    <property type="evidence" value="ECO:0007669"/>
    <property type="project" value="UniProtKB-KW"/>
</dbReference>
<dbReference type="GO" id="GO:0035612">
    <property type="term" value="F:AP-2 adaptor complex binding"/>
    <property type="evidence" value="ECO:0007669"/>
    <property type="project" value="TreeGrafter"/>
</dbReference>
<feature type="compositionally biased region" description="Polar residues" evidence="33">
    <location>
        <begin position="935"/>
        <end position="949"/>
    </location>
</feature>
<sequence>MSDLFKSAFGYFSSNIPKEEHEFVGQIVELEKQKLRVKRVIAEGGFGYVFVAQDISTGKEYALKRLLAGDKDASKSILREIKFLKDLSGHPNVIQFYAAAQIEKERSEHGKAEYLLLTELCTGGPLMDALNTRQSPLSCAQVIQIFYQTCSAVQHMHSQTPPIIHRDLKIENLLLSSDGKIKLCDFGSATTKACHPDSSWTAIQRSLVEDEMCKNTTPMYRPPEILDTYNNYPINHAMDVWALGCILFVLCFKEHPFEDSAKLRILNAKYNIPAHVTDYEVLHDLIRGTLQLNPVDRPTVNDILKRLKEIADARHTNVNAPLNLGQPVGSNPSSPAHIPNRPPPPGRPPPPNAETITNCGAPPPRPPPPSSNSDAAYTQVDNMASGSGLFGSIKGGAGSFLKNLKEQSSRVMQTVSQSIARQDLDFNYITARVAVMSYPAEGLESTYRNHVDDVRGLLDARHSGHYAIYNVSGRAYSSVKFNAKISEAGWPAKKSPPLISLISLCRNMYLYLKQDPKNVCIVHCLDGKSSSAVLVSAFLIFCKLFKKPEEALQLFALRRCCVNMVPSQFRYLQYVADIVSDRPTYPHSNPVALHLISMRPVPLFTKLRDGCRPFIEVYIGENRVFSSSQEYERIRHFNITDSEVNIPIKTVVVGDVTVVVYHARSTFGGKVQGKVTAYRIFQLQLNTGFISQETKSITFSRSELDGIEELDRYPDNFRVTLGVSCDDKKQDVLPICNEVSQMQVNPRILFNTDEERDTCLSYFSKPSQESETLTSKNFTSSLNWQEKEAFLAPDESDSDHSTSPTPTPSTVDDIGQNPSPIPEMDLLNLSSSCPPPSSNNASPAVNLLDIDNDVNSASSNFDLLNNPPSVPLIGSNNNNLNYNNGFGSFPGNVSASNDTDPFDVLQNSTQFPSSDPKNPQSDLFDFFGPSMGSGLDTNKTSLSAHSTPQHKPGMSSSASAFNMSAAINQDSSLLGSFDSVYQGNATSNVHPSVANNAGVQSFLGQRLTTGAMPRIASTPNLEALAKSDPFGDLGLFNNTKSAQEPTSDKTQSTSTGNQFLNSSPQHFPRPQSYAGTANSAFQGINVPPSKPVYNSKLFTSVFDERENNKPGGAPKPKLGGDEFNDLLNGQVGGKRPDGPKTIAEMRREEMAKEVDPERLKIMDWTTHKERNIRALLCSLHTVLWEGTRWQDCGMHQLVTPNDVKKMYKKACLACHPDKQVGTENENLAKLIFMELSDAWSEFEKQNNLA</sequence>
<evidence type="ECO:0000256" key="11">
    <source>
        <dbReference type="ARBA" id="ARBA00022679"/>
    </source>
</evidence>
<evidence type="ECO:0000256" key="25">
    <source>
        <dbReference type="ARBA" id="ARBA00047899"/>
    </source>
</evidence>
<keyword evidence="13" id="KW-0547">Nucleotide-binding</keyword>
<evidence type="ECO:0000256" key="8">
    <source>
        <dbReference type="ARBA" id="ARBA00022490"/>
    </source>
</evidence>
<feature type="region of interest" description="Disordered" evidence="33">
    <location>
        <begin position="906"/>
        <end position="957"/>
    </location>
</feature>
<keyword evidence="12" id="KW-0677">Repeat</keyword>
<evidence type="ECO:0000259" key="37">
    <source>
        <dbReference type="PROSITE" id="PS51181"/>
    </source>
</evidence>
<dbReference type="InterPro" id="IPR029021">
    <property type="entry name" value="Prot-tyrosine_phosphatase-like"/>
</dbReference>
<dbReference type="PROSITE" id="PS00108">
    <property type="entry name" value="PROTEIN_KINASE_ST"/>
    <property type="match status" value="1"/>
</dbReference>
<dbReference type="SUPFAM" id="SSF52799">
    <property type="entry name" value="(Phosphotyrosine protein) phosphatases II"/>
    <property type="match status" value="1"/>
</dbReference>
<dbReference type="SUPFAM" id="SSF56112">
    <property type="entry name" value="Protein kinase-like (PK-like)"/>
    <property type="match status" value="1"/>
</dbReference>
<keyword evidence="22" id="KW-0143">Chaperone</keyword>
<evidence type="ECO:0000256" key="3">
    <source>
        <dbReference type="ARBA" id="ARBA00004556"/>
    </source>
</evidence>
<evidence type="ECO:0000259" key="35">
    <source>
        <dbReference type="PROSITE" id="PS50056"/>
    </source>
</evidence>
<evidence type="ECO:0000256" key="29">
    <source>
        <dbReference type="ARBA" id="ARBA00068393"/>
    </source>
</evidence>
<dbReference type="Gene3D" id="1.10.287.110">
    <property type="entry name" value="DnaJ domain"/>
    <property type="match status" value="1"/>
</dbReference>
<dbReference type="PANTHER" id="PTHR22967">
    <property type="entry name" value="SERINE/THREONINE PROTEIN KINASE"/>
    <property type="match status" value="1"/>
</dbReference>
<accession>A0AAV4TU85</accession>
<dbReference type="InterPro" id="IPR035892">
    <property type="entry name" value="C2_domain_sf"/>
</dbReference>
<dbReference type="SMART" id="SM01326">
    <property type="entry name" value="PTEN_C2"/>
    <property type="match status" value="1"/>
</dbReference>
<dbReference type="GO" id="GO:2000369">
    <property type="term" value="P:regulation of clathrin-dependent endocytosis"/>
    <property type="evidence" value="ECO:0007669"/>
    <property type="project" value="TreeGrafter"/>
</dbReference>
<evidence type="ECO:0000256" key="21">
    <source>
        <dbReference type="ARBA" id="ARBA00023036"/>
    </source>
</evidence>
<keyword evidence="10" id="KW-0597">Phosphoprotein</keyword>
<dbReference type="Gene3D" id="2.60.40.1110">
    <property type="match status" value="1"/>
</dbReference>